<dbReference type="EMBL" id="CACVAX010000058">
    <property type="protein sequence ID" value="CAA6821095.1"/>
    <property type="molecule type" value="Genomic_DNA"/>
</dbReference>
<evidence type="ECO:0000256" key="12">
    <source>
        <dbReference type="ARBA" id="ARBA00048212"/>
    </source>
</evidence>
<dbReference type="InterPro" id="IPR036038">
    <property type="entry name" value="Aminotransferase-like"/>
</dbReference>
<comment type="pathway">
    <text evidence="5 15">Amino-acid biosynthesis; L-leucine biosynthesis; L-leucine from 3-methyl-2-oxobutanoate: step 4/4.</text>
</comment>
<evidence type="ECO:0000256" key="2">
    <source>
        <dbReference type="ARBA" id="ARBA00003109"/>
    </source>
</evidence>
<evidence type="ECO:0000256" key="13">
    <source>
        <dbReference type="ARBA" id="ARBA00048798"/>
    </source>
</evidence>
<dbReference type="Pfam" id="PF01063">
    <property type="entry name" value="Aminotran_4"/>
    <property type="match status" value="1"/>
</dbReference>
<dbReference type="GO" id="GO:0009099">
    <property type="term" value="P:L-valine biosynthetic process"/>
    <property type="evidence" value="ECO:0007669"/>
    <property type="project" value="UniProtKB-UniPathway"/>
</dbReference>
<comment type="similarity">
    <text evidence="6 15">Belongs to the class-IV pyridoxal-phosphate-dependent aminotransferase family.</text>
</comment>
<evidence type="ECO:0000256" key="14">
    <source>
        <dbReference type="ARBA" id="ARBA00049229"/>
    </source>
</evidence>
<evidence type="ECO:0000256" key="5">
    <source>
        <dbReference type="ARBA" id="ARBA00005072"/>
    </source>
</evidence>
<dbReference type="PANTHER" id="PTHR42743:SF11">
    <property type="entry name" value="AMINODEOXYCHORISMATE LYASE"/>
    <property type="match status" value="1"/>
</dbReference>
<evidence type="ECO:0000256" key="8">
    <source>
        <dbReference type="ARBA" id="ARBA00022605"/>
    </source>
</evidence>
<dbReference type="CDD" id="cd01557">
    <property type="entry name" value="BCAT_beta_family"/>
    <property type="match status" value="1"/>
</dbReference>
<dbReference type="NCBIfam" id="NF005146">
    <property type="entry name" value="PRK06606.1"/>
    <property type="match status" value="1"/>
</dbReference>
<keyword evidence="8 15" id="KW-0028">Amino-acid biosynthesis</keyword>
<dbReference type="InterPro" id="IPR050571">
    <property type="entry name" value="Class-IV_PLP-Dep_Aminotrnsfr"/>
</dbReference>
<dbReference type="GO" id="GO:0009098">
    <property type="term" value="P:L-leucine biosynthetic process"/>
    <property type="evidence" value="ECO:0007669"/>
    <property type="project" value="UniProtKB-UniPathway"/>
</dbReference>
<evidence type="ECO:0000256" key="7">
    <source>
        <dbReference type="ARBA" id="ARBA00022576"/>
    </source>
</evidence>
<dbReference type="NCBIfam" id="TIGR01122">
    <property type="entry name" value="ilvE_I"/>
    <property type="match status" value="1"/>
</dbReference>
<dbReference type="AlphaFoldDB" id="A0A6S6TPB0"/>
<protein>
    <recommendedName>
        <fullName evidence="15">Branched-chain-amino-acid aminotransferase</fullName>
        <shortName evidence="15">BCAT</shortName>
        <ecNumber evidence="15">2.6.1.42</ecNumber>
    </recommendedName>
</protein>
<evidence type="ECO:0000256" key="9">
    <source>
        <dbReference type="ARBA" id="ARBA00022679"/>
    </source>
</evidence>
<comment type="catalytic activity">
    <reaction evidence="14 15">
        <text>L-leucine + 2-oxoglutarate = 4-methyl-2-oxopentanoate + L-glutamate</text>
        <dbReference type="Rhea" id="RHEA:18321"/>
        <dbReference type="ChEBI" id="CHEBI:16810"/>
        <dbReference type="ChEBI" id="CHEBI:17865"/>
        <dbReference type="ChEBI" id="CHEBI:29985"/>
        <dbReference type="ChEBI" id="CHEBI:57427"/>
        <dbReference type="EC" id="2.6.1.42"/>
    </reaction>
</comment>
<keyword evidence="11 15" id="KW-0100">Branched-chain amino acid biosynthesis</keyword>
<dbReference type="InterPro" id="IPR001544">
    <property type="entry name" value="Aminotrans_IV"/>
</dbReference>
<comment type="catalytic activity">
    <reaction evidence="13 15">
        <text>L-isoleucine + 2-oxoglutarate = (S)-3-methyl-2-oxopentanoate + L-glutamate</text>
        <dbReference type="Rhea" id="RHEA:24801"/>
        <dbReference type="ChEBI" id="CHEBI:16810"/>
        <dbReference type="ChEBI" id="CHEBI:29985"/>
        <dbReference type="ChEBI" id="CHEBI:35146"/>
        <dbReference type="ChEBI" id="CHEBI:58045"/>
        <dbReference type="EC" id="2.6.1.42"/>
    </reaction>
</comment>
<dbReference type="PANTHER" id="PTHR42743">
    <property type="entry name" value="AMINO-ACID AMINOTRANSFERASE"/>
    <property type="match status" value="1"/>
</dbReference>
<dbReference type="UniPathway" id="UPA00048">
    <property type="reaction ID" value="UER00073"/>
</dbReference>
<dbReference type="SUPFAM" id="SSF56752">
    <property type="entry name" value="D-aminoacid aminotransferase-like PLP-dependent enzymes"/>
    <property type="match status" value="1"/>
</dbReference>
<comment type="pathway">
    <text evidence="4 15">Amino-acid biosynthesis; L-valine biosynthesis; L-valine from pyruvate: step 4/4.</text>
</comment>
<comment type="cofactor">
    <cofactor evidence="1 15">
        <name>pyridoxal 5'-phosphate</name>
        <dbReference type="ChEBI" id="CHEBI:597326"/>
    </cofactor>
</comment>
<comment type="function">
    <text evidence="2 15">Acts on leucine, isoleucine and valine.</text>
</comment>
<dbReference type="InterPro" id="IPR033939">
    <property type="entry name" value="BCAT_family"/>
</dbReference>
<evidence type="ECO:0000256" key="11">
    <source>
        <dbReference type="ARBA" id="ARBA00023304"/>
    </source>
</evidence>
<evidence type="ECO:0000256" key="4">
    <source>
        <dbReference type="ARBA" id="ARBA00004931"/>
    </source>
</evidence>
<gene>
    <name evidence="15" type="primary">ilvE</name>
    <name evidence="16" type="ORF">HELGO_WM9170</name>
</gene>
<evidence type="ECO:0000256" key="15">
    <source>
        <dbReference type="RuleBase" id="RU364094"/>
    </source>
</evidence>
<sequence length="317" mass="35673">MFTIGFTWSTHNMDAAKYIWMNGEYKAWEDAQTHVLSHTLHYGNGVIEGTKAYKTADGYAIFRLNDHTKRLKESAKMTLIDIPYSVEELNTAQLELIRKNQFVGDNVYLRPFAFLGYGVMGVYHKEAPVETVLAAWEWGAYLGEEGMKSGIKLKIASMTRPANTSNMGKAKATANYLNSQMAKFEAIDCGYDEALLLDDQGYVAEASGACFFMIKDNEIITPPNDNSLASITQKTVIEMAEEMGYKVSRRRITREEVYVADEAFLTGTAAEITPIRDVDARIIGNGARGEITEKIQTGYFDIVFGRNEKYKHYLTYV</sequence>
<dbReference type="Gene3D" id="3.30.470.10">
    <property type="match status" value="1"/>
</dbReference>
<dbReference type="InterPro" id="IPR043132">
    <property type="entry name" value="BCAT-like_C"/>
</dbReference>
<evidence type="ECO:0000313" key="16">
    <source>
        <dbReference type="EMBL" id="CAA6821095.1"/>
    </source>
</evidence>
<dbReference type="InterPro" id="IPR005785">
    <property type="entry name" value="B_amino_transI"/>
</dbReference>
<dbReference type="InterPro" id="IPR043131">
    <property type="entry name" value="BCAT-like_N"/>
</dbReference>
<evidence type="ECO:0000256" key="6">
    <source>
        <dbReference type="ARBA" id="ARBA00009320"/>
    </source>
</evidence>
<dbReference type="GO" id="GO:0005829">
    <property type="term" value="C:cytosol"/>
    <property type="evidence" value="ECO:0007669"/>
    <property type="project" value="TreeGrafter"/>
</dbReference>
<dbReference type="EC" id="2.6.1.42" evidence="15"/>
<dbReference type="FunFam" id="3.20.10.10:FF:000002">
    <property type="entry name" value="D-alanine aminotransferase"/>
    <property type="match status" value="1"/>
</dbReference>
<evidence type="ECO:0000256" key="3">
    <source>
        <dbReference type="ARBA" id="ARBA00004824"/>
    </source>
</evidence>
<dbReference type="GO" id="GO:0004084">
    <property type="term" value="F:branched-chain-amino-acid transaminase activity"/>
    <property type="evidence" value="ECO:0007669"/>
    <property type="project" value="UniProtKB-EC"/>
</dbReference>
<keyword evidence="9 15" id="KW-0808">Transferase</keyword>
<evidence type="ECO:0000256" key="1">
    <source>
        <dbReference type="ARBA" id="ARBA00001933"/>
    </source>
</evidence>
<dbReference type="UniPathway" id="UPA00049">
    <property type="reaction ID" value="UER00062"/>
</dbReference>
<dbReference type="UniPathway" id="UPA00047">
    <property type="reaction ID" value="UER00058"/>
</dbReference>
<evidence type="ECO:0000256" key="10">
    <source>
        <dbReference type="ARBA" id="ARBA00022898"/>
    </source>
</evidence>
<reference evidence="16" key="1">
    <citation type="submission" date="2020-01" db="EMBL/GenBank/DDBJ databases">
        <authorList>
            <person name="Meier V. D."/>
            <person name="Meier V D."/>
        </authorList>
    </citation>
    <scope>NUCLEOTIDE SEQUENCE</scope>
    <source>
        <strain evidence="16">HLG_WM_MAG_04</strain>
    </source>
</reference>
<comment type="pathway">
    <text evidence="3 15">Amino-acid biosynthesis; L-isoleucine biosynthesis; L-isoleucine from 2-oxobutanoate: step 4/4.</text>
</comment>
<dbReference type="Gene3D" id="3.20.10.10">
    <property type="entry name" value="D-amino Acid Aminotransferase, subunit A, domain 2"/>
    <property type="match status" value="1"/>
</dbReference>
<comment type="catalytic activity">
    <reaction evidence="12 15">
        <text>L-valine + 2-oxoglutarate = 3-methyl-2-oxobutanoate + L-glutamate</text>
        <dbReference type="Rhea" id="RHEA:24813"/>
        <dbReference type="ChEBI" id="CHEBI:11851"/>
        <dbReference type="ChEBI" id="CHEBI:16810"/>
        <dbReference type="ChEBI" id="CHEBI:29985"/>
        <dbReference type="ChEBI" id="CHEBI:57762"/>
        <dbReference type="EC" id="2.6.1.42"/>
    </reaction>
</comment>
<keyword evidence="7 15" id="KW-0032">Aminotransferase</keyword>
<organism evidence="16">
    <name type="scientific">uncultured Sulfurovum sp</name>
    <dbReference type="NCBI Taxonomy" id="269237"/>
    <lineage>
        <taxon>Bacteria</taxon>
        <taxon>Pseudomonadati</taxon>
        <taxon>Campylobacterota</taxon>
        <taxon>Epsilonproteobacteria</taxon>
        <taxon>Campylobacterales</taxon>
        <taxon>Sulfurovaceae</taxon>
        <taxon>Sulfurovum</taxon>
        <taxon>environmental samples</taxon>
    </lineage>
</organism>
<dbReference type="GO" id="GO:0009097">
    <property type="term" value="P:isoleucine biosynthetic process"/>
    <property type="evidence" value="ECO:0007669"/>
    <property type="project" value="UniProtKB-UniPathway"/>
</dbReference>
<keyword evidence="10 15" id="KW-0663">Pyridoxal phosphate</keyword>
<name>A0A6S6TPB0_9BACT</name>
<accession>A0A6S6TPB0</accession>
<proteinExistence type="inferred from homology"/>